<dbReference type="OrthoDB" id="3772810at2759"/>
<evidence type="ECO:0000256" key="1">
    <source>
        <dbReference type="SAM" id="SignalP"/>
    </source>
</evidence>
<organism evidence="2 3">
    <name type="scientific">Neocucurbitaria cava</name>
    <dbReference type="NCBI Taxonomy" id="798079"/>
    <lineage>
        <taxon>Eukaryota</taxon>
        <taxon>Fungi</taxon>
        <taxon>Dikarya</taxon>
        <taxon>Ascomycota</taxon>
        <taxon>Pezizomycotina</taxon>
        <taxon>Dothideomycetes</taxon>
        <taxon>Pleosporomycetidae</taxon>
        <taxon>Pleosporales</taxon>
        <taxon>Pleosporineae</taxon>
        <taxon>Cucurbitariaceae</taxon>
        <taxon>Neocucurbitaria</taxon>
    </lineage>
</organism>
<dbReference type="EMBL" id="JAPEUY010000019">
    <property type="protein sequence ID" value="KAJ4363568.1"/>
    <property type="molecule type" value="Genomic_DNA"/>
</dbReference>
<dbReference type="Proteomes" id="UP001140560">
    <property type="component" value="Unassembled WGS sequence"/>
</dbReference>
<name>A0A9W9CI49_9PLEO</name>
<reference evidence="2" key="1">
    <citation type="submission" date="2022-10" db="EMBL/GenBank/DDBJ databases">
        <title>Tapping the CABI collections for fungal endophytes: first genome assemblies for Collariella, Neodidymelliopsis, Ascochyta clinopodiicola, Didymella pomorum, Didymosphaeria variabile, Neocosmospora piperis and Neocucurbitaria cava.</title>
        <authorList>
            <person name="Hill R."/>
        </authorList>
    </citation>
    <scope>NUCLEOTIDE SEQUENCE</scope>
    <source>
        <strain evidence="2">IMI 356814</strain>
    </source>
</reference>
<keyword evidence="3" id="KW-1185">Reference proteome</keyword>
<comment type="caution">
    <text evidence="2">The sequence shown here is derived from an EMBL/GenBank/DDBJ whole genome shotgun (WGS) entry which is preliminary data.</text>
</comment>
<feature type="signal peptide" evidence="1">
    <location>
        <begin position="1"/>
        <end position="19"/>
    </location>
</feature>
<protein>
    <recommendedName>
        <fullName evidence="4">Ubiquitin 3 binding protein But2 C-terminal domain-containing protein</fullName>
    </recommendedName>
</protein>
<gene>
    <name evidence="2" type="ORF">N0V83_009864</name>
</gene>
<evidence type="ECO:0000313" key="2">
    <source>
        <dbReference type="EMBL" id="KAJ4363568.1"/>
    </source>
</evidence>
<sequence length="239" mass="26399">MLITTTPLLAALLLQRTHALPPYPLPNSTTSTNSTICNSTVSLCATNLNSTADLPVPGEYKCIYVYAADLAVVNSRYPDYNLAPLHQASKLFMLRRQTLGNGEIATRVQFQDLPSNMSNVTCRLEFVLPDQSLQLMNGPNPSFNVYQVEREVGSIATWNMFEEDDGGGVFGTVNGEAEALEKTRKVSGIAAINETACNQTLSFQMRMMYDGVDMPNYWEFSNVEPPAYPVQGFRIVYGC</sequence>
<evidence type="ECO:0000313" key="3">
    <source>
        <dbReference type="Proteomes" id="UP001140560"/>
    </source>
</evidence>
<dbReference type="AlphaFoldDB" id="A0A9W9CI49"/>
<accession>A0A9W9CI49</accession>
<feature type="chain" id="PRO_5040952664" description="Ubiquitin 3 binding protein But2 C-terminal domain-containing protein" evidence="1">
    <location>
        <begin position="20"/>
        <end position="239"/>
    </location>
</feature>
<evidence type="ECO:0008006" key="4">
    <source>
        <dbReference type="Google" id="ProtNLM"/>
    </source>
</evidence>
<keyword evidence="1" id="KW-0732">Signal</keyword>
<proteinExistence type="predicted"/>